<dbReference type="EMBL" id="QGML01001486">
    <property type="protein sequence ID" value="TVY88939.1"/>
    <property type="molecule type" value="Genomic_DNA"/>
</dbReference>
<dbReference type="Proteomes" id="UP000315522">
    <property type="component" value="Unassembled WGS sequence"/>
</dbReference>
<sequence length="356" mass="37621">MTSKQQNRGLVKKGKNNAAVVNLPYPKLRDDYILVKTIAVALNPADWQDLEEQDLKPGSAPLLIGCDFSGTVEAIGARVSKELKIGDRVMGCVHGTNVNNPEDGAFAQHITAKGDLTMLIPPNLTFTAAATLPSGLATAALALYRHLALPMLPATVAGSPGPWILIYGGSSASGSIAIQFAKLSGLRVVTTCSPRNFDFVRGLGADAVFDYRDPDCTQQIRNLTSDTLTLVLDTIATPSTARISTAAMSSRDGGIYCNLMGVASPRDDVKAVSFLGYTGLGEPYTFLGEEWPVVPEDYELVKKVLALSEGLLREGRVRPHPAAVRGGGLEGVLVGLGELRMGVSGVKLVFVVGGEE</sequence>
<dbReference type="SMART" id="SM00829">
    <property type="entry name" value="PKS_ER"/>
    <property type="match status" value="1"/>
</dbReference>
<proteinExistence type="inferred from homology"/>
<dbReference type="InterPro" id="IPR036291">
    <property type="entry name" value="NAD(P)-bd_dom_sf"/>
</dbReference>
<organism evidence="4 5">
    <name type="scientific">Lachnellula willkommii</name>
    <dbReference type="NCBI Taxonomy" id="215461"/>
    <lineage>
        <taxon>Eukaryota</taxon>
        <taxon>Fungi</taxon>
        <taxon>Dikarya</taxon>
        <taxon>Ascomycota</taxon>
        <taxon>Pezizomycotina</taxon>
        <taxon>Leotiomycetes</taxon>
        <taxon>Helotiales</taxon>
        <taxon>Lachnaceae</taxon>
        <taxon>Lachnellula</taxon>
    </lineage>
</organism>
<dbReference type="InterPro" id="IPR047122">
    <property type="entry name" value="Trans-enoyl_RdTase-like"/>
</dbReference>
<evidence type="ECO:0000313" key="5">
    <source>
        <dbReference type="Proteomes" id="UP000315522"/>
    </source>
</evidence>
<name>A0A559M7I9_9HELO</name>
<dbReference type="Gene3D" id="3.90.180.10">
    <property type="entry name" value="Medium-chain alcohol dehydrogenases, catalytic domain"/>
    <property type="match status" value="1"/>
</dbReference>
<feature type="domain" description="Enoyl reductase (ER)" evidence="3">
    <location>
        <begin position="14"/>
        <end position="350"/>
    </location>
</feature>
<keyword evidence="5" id="KW-1185">Reference proteome</keyword>
<dbReference type="SUPFAM" id="SSF51735">
    <property type="entry name" value="NAD(P)-binding Rossmann-fold domains"/>
    <property type="match status" value="1"/>
</dbReference>
<dbReference type="InterPro" id="IPR013149">
    <property type="entry name" value="ADH-like_C"/>
</dbReference>
<dbReference type="PANTHER" id="PTHR45348:SF2">
    <property type="entry name" value="ZINC-TYPE ALCOHOL DEHYDROGENASE-LIKE PROTEIN C2E1P3.01"/>
    <property type="match status" value="1"/>
</dbReference>
<keyword evidence="2" id="KW-0560">Oxidoreductase</keyword>
<reference evidence="4 5" key="1">
    <citation type="submission" date="2018-05" db="EMBL/GenBank/DDBJ databases">
        <title>Genome sequencing and assembly of the regulated plant pathogen Lachnellula willkommii and related sister species for the development of diagnostic species identification markers.</title>
        <authorList>
            <person name="Giroux E."/>
            <person name="Bilodeau G."/>
        </authorList>
    </citation>
    <scope>NUCLEOTIDE SEQUENCE [LARGE SCALE GENOMIC DNA]</scope>
    <source>
        <strain evidence="4 5">CBS 172.35</strain>
    </source>
</reference>
<dbReference type="Pfam" id="PF00107">
    <property type="entry name" value="ADH_zinc_N"/>
    <property type="match status" value="1"/>
</dbReference>
<protein>
    <submittedName>
        <fullName evidence="4">Protein TOXD</fullName>
    </submittedName>
</protein>
<dbReference type="AlphaFoldDB" id="A0A559M7I9"/>
<dbReference type="PANTHER" id="PTHR45348">
    <property type="entry name" value="HYPOTHETICAL OXIDOREDUCTASE (EUROFUNG)"/>
    <property type="match status" value="1"/>
</dbReference>
<gene>
    <name evidence="4" type="primary">TOXD_2</name>
    <name evidence="4" type="ORF">LAWI1_G004370</name>
</gene>
<dbReference type="Gene3D" id="3.40.50.720">
    <property type="entry name" value="NAD(P)-binding Rossmann-like Domain"/>
    <property type="match status" value="1"/>
</dbReference>
<accession>A0A559M7I9</accession>
<dbReference type="InterPro" id="IPR020843">
    <property type="entry name" value="ER"/>
</dbReference>
<comment type="similarity">
    <text evidence="1">Belongs to the zinc-containing alcohol dehydrogenase family.</text>
</comment>
<comment type="caution">
    <text evidence="4">The sequence shown here is derived from an EMBL/GenBank/DDBJ whole genome shotgun (WGS) entry which is preliminary data.</text>
</comment>
<evidence type="ECO:0000259" key="3">
    <source>
        <dbReference type="SMART" id="SM00829"/>
    </source>
</evidence>
<dbReference type="InterPro" id="IPR013154">
    <property type="entry name" value="ADH-like_N"/>
</dbReference>
<evidence type="ECO:0000313" key="4">
    <source>
        <dbReference type="EMBL" id="TVY88939.1"/>
    </source>
</evidence>
<evidence type="ECO:0000256" key="1">
    <source>
        <dbReference type="ARBA" id="ARBA00008072"/>
    </source>
</evidence>
<dbReference type="SUPFAM" id="SSF50129">
    <property type="entry name" value="GroES-like"/>
    <property type="match status" value="1"/>
</dbReference>
<dbReference type="GO" id="GO:0016651">
    <property type="term" value="F:oxidoreductase activity, acting on NAD(P)H"/>
    <property type="evidence" value="ECO:0007669"/>
    <property type="project" value="InterPro"/>
</dbReference>
<dbReference type="Pfam" id="PF08240">
    <property type="entry name" value="ADH_N"/>
    <property type="match status" value="1"/>
</dbReference>
<dbReference type="CDD" id="cd08249">
    <property type="entry name" value="enoyl_reductase_like"/>
    <property type="match status" value="1"/>
</dbReference>
<dbReference type="InterPro" id="IPR011032">
    <property type="entry name" value="GroES-like_sf"/>
</dbReference>
<evidence type="ECO:0000256" key="2">
    <source>
        <dbReference type="ARBA" id="ARBA00023002"/>
    </source>
</evidence>